<evidence type="ECO:0000256" key="3">
    <source>
        <dbReference type="ARBA" id="ARBA00022475"/>
    </source>
</evidence>
<dbReference type="AlphaFoldDB" id="A0A3M5PEN0"/>
<dbReference type="CDD" id="cd07328">
    <property type="entry name" value="M48_Ste24p_like"/>
    <property type="match status" value="1"/>
</dbReference>
<keyword evidence="6" id="KW-0479">Metal-binding</keyword>
<evidence type="ECO:0000256" key="8">
    <source>
        <dbReference type="ARBA" id="ARBA00022833"/>
    </source>
</evidence>
<dbReference type="PANTHER" id="PTHR43221">
    <property type="entry name" value="PROTEASE HTPX"/>
    <property type="match status" value="1"/>
</dbReference>
<dbReference type="EMBL" id="RBTP01000017">
    <property type="protein sequence ID" value="RMT83029.1"/>
    <property type="molecule type" value="Genomic_DNA"/>
</dbReference>
<proteinExistence type="predicted"/>
<evidence type="ECO:0000256" key="2">
    <source>
        <dbReference type="ARBA" id="ARBA00004651"/>
    </source>
</evidence>
<evidence type="ECO:0000259" key="13">
    <source>
        <dbReference type="Pfam" id="PF01435"/>
    </source>
</evidence>
<dbReference type="RefSeq" id="WP_122207684.1">
    <property type="nucleotide sequence ID" value="NZ_RBTP01000017.1"/>
</dbReference>
<comment type="caution">
    <text evidence="14">The sequence shown here is derived from an EMBL/GenBank/DDBJ whole genome shotgun (WGS) entry which is preliminary data.</text>
</comment>
<accession>A0A3M5PEN0</accession>
<dbReference type="GO" id="GO:0006508">
    <property type="term" value="P:proteolysis"/>
    <property type="evidence" value="ECO:0007669"/>
    <property type="project" value="UniProtKB-KW"/>
</dbReference>
<feature type="transmembrane region" description="Helical" evidence="12">
    <location>
        <begin position="145"/>
        <end position="165"/>
    </location>
</feature>
<keyword evidence="11 12" id="KW-0472">Membrane</keyword>
<dbReference type="PANTHER" id="PTHR43221:SF1">
    <property type="entry name" value="PROTEASE HTPX"/>
    <property type="match status" value="1"/>
</dbReference>
<gene>
    <name evidence="14" type="ORF">ALP40_200046</name>
</gene>
<dbReference type="Pfam" id="PF01435">
    <property type="entry name" value="Peptidase_M48"/>
    <property type="match status" value="1"/>
</dbReference>
<evidence type="ECO:0000256" key="4">
    <source>
        <dbReference type="ARBA" id="ARBA00022670"/>
    </source>
</evidence>
<evidence type="ECO:0000256" key="7">
    <source>
        <dbReference type="ARBA" id="ARBA00022801"/>
    </source>
</evidence>
<evidence type="ECO:0000313" key="15">
    <source>
        <dbReference type="Proteomes" id="UP000273854"/>
    </source>
</evidence>
<keyword evidence="5 12" id="KW-0812">Transmembrane</keyword>
<keyword evidence="9 12" id="KW-1133">Transmembrane helix</keyword>
<feature type="transmembrane region" description="Helical" evidence="12">
    <location>
        <begin position="98"/>
        <end position="124"/>
    </location>
</feature>
<evidence type="ECO:0000256" key="10">
    <source>
        <dbReference type="ARBA" id="ARBA00023049"/>
    </source>
</evidence>
<dbReference type="GO" id="GO:0005886">
    <property type="term" value="C:plasma membrane"/>
    <property type="evidence" value="ECO:0007669"/>
    <property type="project" value="UniProtKB-SubCell"/>
</dbReference>
<dbReference type="Proteomes" id="UP000273854">
    <property type="component" value="Unassembled WGS sequence"/>
</dbReference>
<dbReference type="InterPro" id="IPR001915">
    <property type="entry name" value="Peptidase_M48"/>
</dbReference>
<sequence length="721" mass="79047">MKIYKLIAVLILLPLCLNLVGVWELQRSLDNARELDEIQASVREARPYLDQLAEMPNAPTRMVEIGEERISLSIAISRVAKAEDDLGTLIPLASVMTWLARAVIALGILAALVGAIGLLGLNWAGGRALHSRERLLHTFSRVSRILPFVLVGHIIAMGAAVAAILSFEGLGLWHLGKMSAGEFKLIIAVLIMVAACLYSIWQMGKQLRIMLHMFEPTPMQVLGREVTPEDAPALWAYVRELATRLGALSPDHIVLGMTEGFYVTSSDVSLLPADMSLKGRTLHIPMMYLGLMDAAETSAVIGHELAHFAGEDTEYSLRFLPIYDGIGRSLGVIAANMVISDLLQRTILRPAFMLGVYFMESFDHAVNHWSRVRELAADAAGASLAGNAAAASALVRISAIDPLLQERVQKHLGYATNPTPEQAVTQDLPTSVMHELSGQALSLPEDEMAVQLPHPSDTHPSNGERIAALQMAADDAIRAGTRPVLADQACAAMDQYFVEPQALRTRLTEDFITQYVTRDTEVVEELRSRASHVSGDVILHEGARLRGLLSLIFMTPFLLLGIGLLVMGLFFADVFGGQKDLLMITGGVLLAFMAVLIPFSLRMYLRASKTALILSPDQLVFPNVKEPIPIKHVADFGLHASTGLILTLQLEDDAPLPEVAYRSFFLPSARVNKKKRQVFLMMSQFCRDDKKLKPEALAELIADYLNAGVARHLLQQRFEKA</sequence>
<feature type="transmembrane region" description="Helical" evidence="12">
    <location>
        <begin position="581"/>
        <end position="601"/>
    </location>
</feature>
<feature type="domain" description="Peptidase M48" evidence="13">
    <location>
        <begin position="291"/>
        <end position="470"/>
    </location>
</feature>
<reference evidence="14 15" key="1">
    <citation type="submission" date="2018-08" db="EMBL/GenBank/DDBJ databases">
        <title>Recombination of ecologically and evolutionarily significant loci maintains genetic cohesion in the Pseudomonas syringae species complex.</title>
        <authorList>
            <person name="Dillon M."/>
            <person name="Thakur S."/>
            <person name="Almeida R.N.D."/>
            <person name="Weir B.S."/>
            <person name="Guttman D.S."/>
        </authorList>
    </citation>
    <scope>NUCLEOTIDE SEQUENCE [LARGE SCALE GENOMIC DNA]</scope>
    <source>
        <strain evidence="14 15">ICMP 19473</strain>
    </source>
</reference>
<comment type="cofactor">
    <cofactor evidence="1">
        <name>Zn(2+)</name>
        <dbReference type="ChEBI" id="CHEBI:29105"/>
    </cofactor>
</comment>
<dbReference type="OrthoDB" id="5295941at2"/>
<keyword evidence="3" id="KW-1003">Cell membrane</keyword>
<keyword evidence="8" id="KW-0862">Zinc</keyword>
<evidence type="ECO:0000256" key="1">
    <source>
        <dbReference type="ARBA" id="ARBA00001947"/>
    </source>
</evidence>
<comment type="subcellular location">
    <subcellularLocation>
        <location evidence="2">Cell membrane</location>
        <topology evidence="2">Multi-pass membrane protein</topology>
    </subcellularLocation>
</comment>
<dbReference type="GO" id="GO:0046872">
    <property type="term" value="F:metal ion binding"/>
    <property type="evidence" value="ECO:0007669"/>
    <property type="project" value="UniProtKB-KW"/>
</dbReference>
<evidence type="ECO:0000256" key="6">
    <source>
        <dbReference type="ARBA" id="ARBA00022723"/>
    </source>
</evidence>
<evidence type="ECO:0000256" key="9">
    <source>
        <dbReference type="ARBA" id="ARBA00022989"/>
    </source>
</evidence>
<evidence type="ECO:0000256" key="12">
    <source>
        <dbReference type="SAM" id="Phobius"/>
    </source>
</evidence>
<dbReference type="GO" id="GO:0004222">
    <property type="term" value="F:metalloendopeptidase activity"/>
    <property type="evidence" value="ECO:0007669"/>
    <property type="project" value="InterPro"/>
</dbReference>
<feature type="transmembrane region" description="Helical" evidence="12">
    <location>
        <begin position="185"/>
        <end position="204"/>
    </location>
</feature>
<evidence type="ECO:0000256" key="11">
    <source>
        <dbReference type="ARBA" id="ARBA00023136"/>
    </source>
</evidence>
<keyword evidence="10" id="KW-0482">Metalloprotease</keyword>
<keyword evidence="7" id="KW-0378">Hydrolase</keyword>
<feature type="transmembrane region" description="Helical" evidence="12">
    <location>
        <begin position="548"/>
        <end position="575"/>
    </location>
</feature>
<evidence type="ECO:0000256" key="5">
    <source>
        <dbReference type="ARBA" id="ARBA00022692"/>
    </source>
</evidence>
<keyword evidence="4" id="KW-0645">Protease</keyword>
<dbReference type="InterPro" id="IPR050083">
    <property type="entry name" value="HtpX_protease"/>
</dbReference>
<evidence type="ECO:0000313" key="14">
    <source>
        <dbReference type="EMBL" id="RMT83029.1"/>
    </source>
</evidence>
<protein>
    <recommendedName>
        <fullName evidence="13">Peptidase M48 domain-containing protein</fullName>
    </recommendedName>
</protein>
<organism evidence="14 15">
    <name type="scientific">Pseudomonas viridiflava</name>
    <name type="common">Phytomonas viridiflava</name>
    <dbReference type="NCBI Taxonomy" id="33069"/>
    <lineage>
        <taxon>Bacteria</taxon>
        <taxon>Pseudomonadati</taxon>
        <taxon>Pseudomonadota</taxon>
        <taxon>Gammaproteobacteria</taxon>
        <taxon>Pseudomonadales</taxon>
        <taxon>Pseudomonadaceae</taxon>
        <taxon>Pseudomonas</taxon>
    </lineage>
</organism>
<name>A0A3M5PEN0_PSEVI</name>